<keyword evidence="5" id="KW-0408">Iron</keyword>
<organism evidence="11 13">
    <name type="scientific">Acidithiobacillus thiooxidans</name>
    <name type="common">Thiobacillus thiooxidans</name>
    <dbReference type="NCBI Taxonomy" id="930"/>
    <lineage>
        <taxon>Bacteria</taxon>
        <taxon>Pseudomonadati</taxon>
        <taxon>Pseudomonadota</taxon>
        <taxon>Acidithiobacillia</taxon>
        <taxon>Acidithiobacillales</taxon>
        <taxon>Acidithiobacillaceae</taxon>
        <taxon>Acidithiobacillus</taxon>
    </lineage>
</organism>
<dbReference type="InterPro" id="IPR007419">
    <property type="entry name" value="BFD-like_2Fe2S-bd_dom"/>
</dbReference>
<dbReference type="AlphaFoldDB" id="A0A1C2IF79"/>
<evidence type="ECO:0000256" key="7">
    <source>
        <dbReference type="ARBA" id="ARBA00039386"/>
    </source>
</evidence>
<comment type="caution">
    <text evidence="11">The sequence shown here is derived from an EMBL/GenBank/DDBJ whole genome shotgun (WGS) entry which is preliminary data.</text>
</comment>
<dbReference type="GO" id="GO:0046872">
    <property type="term" value="F:metal ion binding"/>
    <property type="evidence" value="ECO:0007669"/>
    <property type="project" value="UniProtKB-KW"/>
</dbReference>
<dbReference type="InterPro" id="IPR052371">
    <property type="entry name" value="BFD-associated_ferredoxin"/>
</dbReference>
<name>A0A1C2IF79_ACITH</name>
<keyword evidence="13" id="KW-1185">Reference proteome</keyword>
<dbReference type="Proteomes" id="UP000094893">
    <property type="component" value="Unassembled WGS sequence"/>
</dbReference>
<dbReference type="STRING" id="930.GCA_002079865_01328"/>
<dbReference type="CDD" id="cd19945">
    <property type="entry name" value="Fer2_BFD"/>
    <property type="match status" value="1"/>
</dbReference>
<keyword evidence="6" id="KW-0411">Iron-sulfur</keyword>
<dbReference type="PANTHER" id="PTHR37424:SF1">
    <property type="entry name" value="BACTERIOFERRITIN-ASSOCIATED FERREDOXIN"/>
    <property type="match status" value="1"/>
</dbReference>
<reference evidence="11 12" key="1">
    <citation type="journal article" date="2016" name="Int. J. Mol. Sci.">
        <title>Comparative genomics of the extreme acidophile Acidithiobacillus thiooxidans reveals intraspecific divergence and niche adaptation.</title>
        <authorList>
            <person name="Zhang X."/>
            <person name="Feng X."/>
            <person name="Tao J."/>
            <person name="Ma L."/>
            <person name="Xiao Y."/>
            <person name="Liang Y."/>
            <person name="Liu X."/>
            <person name="Yin H."/>
        </authorList>
    </citation>
    <scope>NUCLEOTIDE SEQUENCE [LARGE SCALE GENOMIC DNA]</scope>
    <source>
        <strain evidence="10 12">A02</strain>
        <strain evidence="11">DXS-W</strain>
    </source>
</reference>
<dbReference type="InterPro" id="IPR041854">
    <property type="entry name" value="BFD-like_2Fe2S-bd_dom_sf"/>
</dbReference>
<dbReference type="PANTHER" id="PTHR37424">
    <property type="entry name" value="BACTERIOFERRITIN-ASSOCIATED FERREDOXIN"/>
    <property type="match status" value="1"/>
</dbReference>
<evidence type="ECO:0000313" key="12">
    <source>
        <dbReference type="Proteomes" id="UP000094893"/>
    </source>
</evidence>
<dbReference type="Gene3D" id="1.10.10.1100">
    <property type="entry name" value="BFD-like [2Fe-2S]-binding domain"/>
    <property type="match status" value="1"/>
</dbReference>
<evidence type="ECO:0000256" key="4">
    <source>
        <dbReference type="ARBA" id="ARBA00022982"/>
    </source>
</evidence>
<accession>A0A1C2IF79</accession>
<comment type="similarity">
    <text evidence="8">Belongs to the Bfd family.</text>
</comment>
<keyword evidence="3" id="KW-0479">Metal-binding</keyword>
<dbReference type="EMBL" id="LWRY01000035">
    <property type="protein sequence ID" value="OCX74611.1"/>
    <property type="molecule type" value="Genomic_DNA"/>
</dbReference>
<proteinExistence type="inferred from homology"/>
<evidence type="ECO:0000256" key="5">
    <source>
        <dbReference type="ARBA" id="ARBA00023004"/>
    </source>
</evidence>
<evidence type="ECO:0000256" key="2">
    <source>
        <dbReference type="ARBA" id="ARBA00022714"/>
    </source>
</evidence>
<evidence type="ECO:0000256" key="8">
    <source>
        <dbReference type="ARBA" id="ARBA00046332"/>
    </source>
</evidence>
<dbReference type="Proteomes" id="UP000095008">
    <property type="component" value="Unassembled WGS sequence"/>
</dbReference>
<evidence type="ECO:0000313" key="10">
    <source>
        <dbReference type="EMBL" id="OCX68741.1"/>
    </source>
</evidence>
<protein>
    <recommendedName>
        <fullName evidence="7">Bacterioferritin-associated ferredoxin</fullName>
    </recommendedName>
</protein>
<evidence type="ECO:0000256" key="6">
    <source>
        <dbReference type="ARBA" id="ARBA00023014"/>
    </source>
</evidence>
<keyword evidence="1" id="KW-0813">Transport</keyword>
<dbReference type="EMBL" id="LWSA01000282">
    <property type="protein sequence ID" value="OCX68741.1"/>
    <property type="molecule type" value="Genomic_DNA"/>
</dbReference>
<keyword evidence="4" id="KW-0249">Electron transport</keyword>
<dbReference type="RefSeq" id="WP_024893987.1">
    <property type="nucleotide sequence ID" value="NZ_JABBDU010000137.1"/>
</dbReference>
<feature type="domain" description="BFD-like [2Fe-2S]-binding" evidence="9">
    <location>
        <begin position="2"/>
        <end position="50"/>
    </location>
</feature>
<sequence length="75" mass="8339">MYICLCNAVTEKDIHQAVCEGACSMRDLRQQLGVASQCGRCATCAKAILDQETQHAKAMQYPMHQHSRSTLKRAV</sequence>
<dbReference type="GO" id="GO:0051537">
    <property type="term" value="F:2 iron, 2 sulfur cluster binding"/>
    <property type="evidence" value="ECO:0007669"/>
    <property type="project" value="UniProtKB-KW"/>
</dbReference>
<evidence type="ECO:0000259" key="9">
    <source>
        <dbReference type="Pfam" id="PF04324"/>
    </source>
</evidence>
<dbReference type="OrthoDB" id="7428628at2"/>
<dbReference type="Pfam" id="PF04324">
    <property type="entry name" value="Fer2_BFD"/>
    <property type="match status" value="1"/>
</dbReference>
<evidence type="ECO:0000313" key="13">
    <source>
        <dbReference type="Proteomes" id="UP000095008"/>
    </source>
</evidence>
<evidence type="ECO:0000313" key="11">
    <source>
        <dbReference type="EMBL" id="OCX74611.1"/>
    </source>
</evidence>
<gene>
    <name evidence="11" type="ORF">A6M23_05425</name>
    <name evidence="10" type="ORF">A6P07_17565</name>
</gene>
<keyword evidence="2" id="KW-0001">2Fe-2S</keyword>
<evidence type="ECO:0000256" key="1">
    <source>
        <dbReference type="ARBA" id="ARBA00022448"/>
    </source>
</evidence>
<evidence type="ECO:0000256" key="3">
    <source>
        <dbReference type="ARBA" id="ARBA00022723"/>
    </source>
</evidence>